<keyword evidence="3" id="KW-1185">Reference proteome</keyword>
<reference evidence="2" key="1">
    <citation type="journal article" date="2018" name="Nature">
        <title>The evolutionary history of vertebrate RNA viruses.</title>
        <authorList>
            <person name="Shi M."/>
            <person name="Lin X.D."/>
            <person name="Chen X."/>
            <person name="Tian J.H."/>
            <person name="Chen L.J."/>
            <person name="Li K."/>
            <person name="Wang W."/>
            <person name="Eden J.S."/>
            <person name="Shen J.J."/>
            <person name="Liu L."/>
            <person name="Holmes E.C."/>
            <person name="Zhang Y.Z."/>
        </authorList>
    </citation>
    <scope>NUCLEOTIDE SEQUENCE [LARGE SCALE GENOMIC DNA]</scope>
    <source>
        <strain evidence="2">NHYJS6157</strain>
    </source>
</reference>
<organism evidence="2">
    <name type="scientific">Nanhai ghost shark arterivirus</name>
    <dbReference type="NCBI Taxonomy" id="2116441"/>
    <lineage>
        <taxon>Viruses</taxon>
        <taxon>Riboviria</taxon>
        <taxon>Orthornavirae</taxon>
        <taxon>Pisuviricota</taxon>
        <taxon>Pisoniviricetes</taxon>
        <taxon>Nidovirales</taxon>
        <taxon>Nanidovirineae</taxon>
        <taxon>Nanghoshaviridae</taxon>
        <taxon>Chimanivirinae</taxon>
        <taxon>Chimshavirus</taxon>
        <taxon>Chimshavirus chimaerae</taxon>
        <taxon>Nangarvirus 1</taxon>
    </lineage>
</organism>
<dbReference type="RefSeq" id="YP_009755870.1">
    <property type="nucleotide sequence ID" value="NC_046960.1"/>
</dbReference>
<dbReference type="EMBL" id="MG600024">
    <property type="protein sequence ID" value="AVM87329.1"/>
    <property type="molecule type" value="Genomic_RNA"/>
</dbReference>
<proteinExistence type="predicted"/>
<feature type="region of interest" description="Disordered" evidence="1">
    <location>
        <begin position="80"/>
        <end position="107"/>
    </location>
</feature>
<name>A0A2P1GND3_9NIDO</name>
<dbReference type="GeneID" id="54124747"/>
<dbReference type="KEGG" id="vg:54124747"/>
<evidence type="ECO:0000256" key="1">
    <source>
        <dbReference type="SAM" id="MobiDB-lite"/>
    </source>
</evidence>
<evidence type="ECO:0000313" key="3">
    <source>
        <dbReference type="Proteomes" id="UP000503029"/>
    </source>
</evidence>
<sequence length="107" mass="11784">MTSFPSWTPEANSPNANNRPFPPPPPVQVVYVRGGGGNWRGGRGRSRGRGRGYGYNQAPPQQQSPCRTIPGFHNFNGKWYPNDSGYTPKQLGESLSNMHKASTSEHN</sequence>
<feature type="compositionally biased region" description="Polar residues" evidence="1">
    <location>
        <begin position="1"/>
        <end position="13"/>
    </location>
</feature>
<accession>A0A2P1GND3</accession>
<feature type="region of interest" description="Disordered" evidence="1">
    <location>
        <begin position="1"/>
        <end position="66"/>
    </location>
</feature>
<protein>
    <submittedName>
        <fullName evidence="2">Uncharacterized protein</fullName>
    </submittedName>
</protein>
<dbReference type="Proteomes" id="UP000503029">
    <property type="component" value="Segment"/>
</dbReference>
<evidence type="ECO:0000313" key="2">
    <source>
        <dbReference type="EMBL" id="AVM87329.1"/>
    </source>
</evidence>